<comment type="caution">
    <text evidence="1">The sequence shown here is derived from an EMBL/GenBank/DDBJ whole genome shotgun (WGS) entry which is preliminary data.</text>
</comment>
<gene>
    <name evidence="1" type="ORF">OEZ60_18870</name>
</gene>
<sequence>MKAVNDLYHSLTRMREERRNYRMVSDLPAHIANDIGLRVDHDARRAYRP</sequence>
<name>A0ABT2X7Z0_9RHOB</name>
<evidence type="ECO:0000313" key="1">
    <source>
        <dbReference type="EMBL" id="MCU9850065.1"/>
    </source>
</evidence>
<dbReference type="RefSeq" id="WP_263339609.1">
    <property type="nucleotide sequence ID" value="NZ_JAOVQO010000021.1"/>
</dbReference>
<dbReference type="EMBL" id="JAOVQO010000021">
    <property type="protein sequence ID" value="MCU9850065.1"/>
    <property type="molecule type" value="Genomic_DNA"/>
</dbReference>
<reference evidence="1 2" key="1">
    <citation type="submission" date="2022-10" db="EMBL/GenBank/DDBJ databases">
        <title>Defluviimonas sp. nov., isolated from ocean surface sediments.</title>
        <authorList>
            <person name="He W."/>
            <person name="Wang L."/>
            <person name="Zhang D.-F."/>
        </authorList>
    </citation>
    <scope>NUCLEOTIDE SEQUENCE [LARGE SCALE GENOMIC DNA]</scope>
    <source>
        <strain evidence="1 2">WL0024</strain>
    </source>
</reference>
<protein>
    <recommendedName>
        <fullName evidence="3">DUF1127 domain-containing protein</fullName>
    </recommendedName>
</protein>
<keyword evidence="2" id="KW-1185">Reference proteome</keyword>
<accession>A0ABT2X7Z0</accession>
<evidence type="ECO:0000313" key="2">
    <source>
        <dbReference type="Proteomes" id="UP001209535"/>
    </source>
</evidence>
<organism evidence="1 2">
    <name type="scientific">Albidovulum salinarum</name>
    <dbReference type="NCBI Taxonomy" id="2984153"/>
    <lineage>
        <taxon>Bacteria</taxon>
        <taxon>Pseudomonadati</taxon>
        <taxon>Pseudomonadota</taxon>
        <taxon>Alphaproteobacteria</taxon>
        <taxon>Rhodobacterales</taxon>
        <taxon>Paracoccaceae</taxon>
        <taxon>Albidovulum</taxon>
    </lineage>
</organism>
<proteinExistence type="predicted"/>
<evidence type="ECO:0008006" key="3">
    <source>
        <dbReference type="Google" id="ProtNLM"/>
    </source>
</evidence>
<dbReference type="Proteomes" id="UP001209535">
    <property type="component" value="Unassembled WGS sequence"/>
</dbReference>